<organism evidence="1 2">
    <name type="scientific">Candidatus Magasanikbacteria bacterium GW2011_GWA2_56_11</name>
    <dbReference type="NCBI Taxonomy" id="1619044"/>
    <lineage>
        <taxon>Bacteria</taxon>
        <taxon>Candidatus Magasanikiibacteriota</taxon>
    </lineage>
</organism>
<reference evidence="1 2" key="1">
    <citation type="journal article" date="2015" name="Nature">
        <title>rRNA introns, odd ribosomes, and small enigmatic genomes across a large radiation of phyla.</title>
        <authorList>
            <person name="Brown C.T."/>
            <person name="Hug L.A."/>
            <person name="Thomas B.C."/>
            <person name="Sharon I."/>
            <person name="Castelle C.J."/>
            <person name="Singh A."/>
            <person name="Wilkins M.J."/>
            <person name="Williams K.H."/>
            <person name="Banfield J.F."/>
        </authorList>
    </citation>
    <scope>NUCLEOTIDE SEQUENCE [LARGE SCALE GENOMIC DNA]</scope>
</reference>
<dbReference type="Proteomes" id="UP000033870">
    <property type="component" value="Unassembled WGS sequence"/>
</dbReference>
<evidence type="ECO:0000313" key="2">
    <source>
        <dbReference type="Proteomes" id="UP000033870"/>
    </source>
</evidence>
<dbReference type="EMBL" id="LCRX01000002">
    <property type="protein sequence ID" value="KKW42924.1"/>
    <property type="molecule type" value="Genomic_DNA"/>
</dbReference>
<sequence length="125" mass="13676">MADGFWCPHCETSRSLRILQSVDIGAAGNFDEVAIQSIECDRCGKRGMAIYEESRRGALDDESVAHTGYWLDRETAVHIGLLLSACQGGPRQNESGAELKKRYSGHFTAAPIAVAGKEGFPLEYR</sequence>
<proteinExistence type="predicted"/>
<dbReference type="AlphaFoldDB" id="A0A0G2BBI7"/>
<protein>
    <submittedName>
        <fullName evidence="1">Uncharacterized protein</fullName>
    </submittedName>
</protein>
<accession>A0A0G2BBI7</accession>
<comment type="caution">
    <text evidence="1">The sequence shown here is derived from an EMBL/GenBank/DDBJ whole genome shotgun (WGS) entry which is preliminary data.</text>
</comment>
<evidence type="ECO:0000313" key="1">
    <source>
        <dbReference type="EMBL" id="KKW42924.1"/>
    </source>
</evidence>
<dbReference type="STRING" id="1619044.UY92_C0002G0041"/>
<name>A0A0G2BBI7_9BACT</name>
<gene>
    <name evidence="1" type="ORF">UY92_C0002G0041</name>
</gene>